<evidence type="ECO:0000259" key="6">
    <source>
        <dbReference type="Pfam" id="PF17802"/>
    </source>
</evidence>
<dbReference type="SUPFAM" id="SSF49478">
    <property type="entry name" value="Cna protein B-type domain"/>
    <property type="match status" value="1"/>
</dbReference>
<dbReference type="GO" id="GO:0005975">
    <property type="term" value="P:carbohydrate metabolic process"/>
    <property type="evidence" value="ECO:0007669"/>
    <property type="project" value="UniProtKB-ARBA"/>
</dbReference>
<gene>
    <name evidence="8" type="ORF">IAA42_03935</name>
</gene>
<dbReference type="InterPro" id="IPR041033">
    <property type="entry name" value="SpaA_PFL_dom_1"/>
</dbReference>
<protein>
    <recommendedName>
        <fullName evidence="10">Cna protein B-type domain protein</fullName>
    </recommendedName>
</protein>
<evidence type="ECO:0000256" key="4">
    <source>
        <dbReference type="SAM" id="MobiDB-lite"/>
    </source>
</evidence>
<evidence type="ECO:0000256" key="3">
    <source>
        <dbReference type="ARBA" id="ARBA00022729"/>
    </source>
</evidence>
<comment type="similarity">
    <text evidence="1">Belongs to the serine-aspartate repeat-containing protein (SDr) family.</text>
</comment>
<feature type="region of interest" description="Disordered" evidence="4">
    <location>
        <begin position="1244"/>
        <end position="1263"/>
    </location>
</feature>
<keyword evidence="3" id="KW-0732">Signal</keyword>
<accession>A0A9D1ZDX8</accession>
<evidence type="ECO:0000259" key="7">
    <source>
        <dbReference type="Pfam" id="PF20610"/>
    </source>
</evidence>
<keyword evidence="5" id="KW-0472">Membrane</keyword>
<evidence type="ECO:0008006" key="10">
    <source>
        <dbReference type="Google" id="ProtNLM"/>
    </source>
</evidence>
<feature type="domain" description="SpaA-like prealbumin fold" evidence="6">
    <location>
        <begin position="929"/>
        <end position="1010"/>
    </location>
</feature>
<dbReference type="InterPro" id="IPR046751">
    <property type="entry name" value="TED_2"/>
</dbReference>
<evidence type="ECO:0000313" key="8">
    <source>
        <dbReference type="EMBL" id="HIY79568.1"/>
    </source>
</evidence>
<evidence type="ECO:0000313" key="9">
    <source>
        <dbReference type="Proteomes" id="UP000824133"/>
    </source>
</evidence>
<keyword evidence="2" id="KW-0964">Secreted</keyword>
<feature type="region of interest" description="Disordered" evidence="4">
    <location>
        <begin position="1"/>
        <end position="32"/>
    </location>
</feature>
<dbReference type="PANTHER" id="PTHR36108">
    <property type="entry name" value="COLOSSIN-B-RELATED"/>
    <property type="match status" value="1"/>
</dbReference>
<feature type="domain" description="SpaA-like prealbumin fold" evidence="6">
    <location>
        <begin position="838"/>
        <end position="909"/>
    </location>
</feature>
<proteinExistence type="inferred from homology"/>
<dbReference type="Pfam" id="PF17802">
    <property type="entry name" value="SpaA"/>
    <property type="match status" value="6"/>
</dbReference>
<feature type="domain" description="SpaA-like prealbumin fold" evidence="6">
    <location>
        <begin position="391"/>
        <end position="455"/>
    </location>
</feature>
<dbReference type="InterPro" id="IPR013783">
    <property type="entry name" value="Ig-like_fold"/>
</dbReference>
<evidence type="ECO:0000256" key="2">
    <source>
        <dbReference type="ARBA" id="ARBA00022525"/>
    </source>
</evidence>
<dbReference type="EMBL" id="DXCP01000030">
    <property type="protein sequence ID" value="HIY79568.1"/>
    <property type="molecule type" value="Genomic_DNA"/>
</dbReference>
<dbReference type="Pfam" id="PF20610">
    <property type="entry name" value="TED_2"/>
    <property type="match status" value="1"/>
</dbReference>
<reference evidence="8" key="2">
    <citation type="submission" date="2021-04" db="EMBL/GenBank/DDBJ databases">
        <authorList>
            <person name="Gilroy R."/>
        </authorList>
    </citation>
    <scope>NUCLEOTIDE SEQUENCE</scope>
    <source>
        <strain evidence="8">ChiHjej10B9-743</strain>
    </source>
</reference>
<dbReference type="PANTHER" id="PTHR36108:SF13">
    <property type="entry name" value="COLOSSIN-B-RELATED"/>
    <property type="match status" value="1"/>
</dbReference>
<dbReference type="Gene3D" id="2.60.40.10">
    <property type="entry name" value="Immunoglobulins"/>
    <property type="match status" value="6"/>
</dbReference>
<feature type="domain" description="SpaA-like prealbumin fold" evidence="6">
    <location>
        <begin position="297"/>
        <end position="365"/>
    </location>
</feature>
<feature type="compositionally biased region" description="Basic and acidic residues" evidence="4">
    <location>
        <begin position="1249"/>
        <end position="1258"/>
    </location>
</feature>
<feature type="domain" description="SpaA-like prealbumin fold" evidence="6">
    <location>
        <begin position="729"/>
        <end position="808"/>
    </location>
</feature>
<evidence type="ECO:0000256" key="5">
    <source>
        <dbReference type="SAM" id="Phobius"/>
    </source>
</evidence>
<organism evidence="8 9">
    <name type="scientific">Candidatus Olsenella excrementavium</name>
    <dbReference type="NCBI Taxonomy" id="2838709"/>
    <lineage>
        <taxon>Bacteria</taxon>
        <taxon>Bacillati</taxon>
        <taxon>Actinomycetota</taxon>
        <taxon>Coriobacteriia</taxon>
        <taxon>Coriobacteriales</taxon>
        <taxon>Atopobiaceae</taxon>
        <taxon>Olsenella</taxon>
    </lineage>
</organism>
<name>A0A9D1ZDX8_9ACTN</name>
<feature type="transmembrane region" description="Helical" evidence="5">
    <location>
        <begin position="1272"/>
        <end position="1291"/>
    </location>
</feature>
<keyword evidence="5" id="KW-1133">Transmembrane helix</keyword>
<reference evidence="8" key="1">
    <citation type="journal article" date="2021" name="PeerJ">
        <title>Extensive microbial diversity within the chicken gut microbiome revealed by metagenomics and culture.</title>
        <authorList>
            <person name="Gilroy R."/>
            <person name="Ravi A."/>
            <person name="Getino M."/>
            <person name="Pursley I."/>
            <person name="Horton D.L."/>
            <person name="Alikhan N.F."/>
            <person name="Baker D."/>
            <person name="Gharbi K."/>
            <person name="Hall N."/>
            <person name="Watson M."/>
            <person name="Adriaenssens E.M."/>
            <person name="Foster-Nyarko E."/>
            <person name="Jarju S."/>
            <person name="Secka A."/>
            <person name="Antonio M."/>
            <person name="Oren A."/>
            <person name="Chaudhuri R.R."/>
            <person name="La Ragione R."/>
            <person name="Hildebrand F."/>
            <person name="Pallen M.J."/>
        </authorList>
    </citation>
    <scope>NUCLEOTIDE SEQUENCE</scope>
    <source>
        <strain evidence="8">ChiHjej10B9-743</strain>
    </source>
</reference>
<feature type="compositionally biased region" description="Polar residues" evidence="4">
    <location>
        <begin position="1"/>
        <end position="12"/>
    </location>
</feature>
<sequence length="1296" mass="138182">MTQPRDVTSPRESANRFARGRSQPPHGTRGTRPRRALALLLAALLVLQGALVLGGRSADAAETQDGDSVYLTVGDVIWYGGNDAMGTARMSVNGEVAYCSDPANGTPKAGYYTREPVQTHAHGTSQWPVSAVEKVLFYGYGGPGFNKDLWRAGIGGTDAYGRSFQPGVNWDGSEITDDQFYVYTHILLSDRMTCNSGDALIGTTEEFRAWFCWNMLGYTYGKDGSLENPASVGSQINNLGVPSGFEAFQLDTGHNSMWQEGGRSQTIVTFEYNPFVEVRFDKVSADATFTSGNEEYAYSGATYDIYEADGDRKVTTITTDEGGHASCQLKPNTRYYAVEVAAPQGFVLSAERVEFSTGEDSSTVSLADTPGTLRLSVQKKDAATGGEPQVGATLEGAEYKAVDANGKAHLGTTDKSGLVTFDGLPFGAVSVTETKAPEGYRLDATKHEYYVSSAGMPASGVIEHAPTDDFAENVVAFDLNLVKYRDTGSEESGLQDPAEGVEFQIISGTTGEAVGAIVTDENGYATTEGGWFGSGERPEGASGALPYDRGGYVIREVASTTPEGCSPAPDWHVTSDQMVDGVTLHYIVDNDLVSTRIQVVKVDAATGQAVPLAGFTFQLLDEDGNTLPQDVWYPNHEQLTEFTTDDSGCVTFPGELTPGTYRIREVAAAAPYLTAGEDLVLTIEDTPELAPITVVSFFDNQATGSASIVKRCSTGGVESGSGTHDEGCAQTLAGAEFDVVATHDVMSPDGSVLAVNGEVVDHVVTGEDGIATAEGLPLGTGTATYAFVETKPAAGHALDATPYEFTLSYVDDHTPVVTASVEAVNEPTTATLDKAVLGTGAALPGATFALWREGAEDEDERVILTTDEAGTIAFRHLGTGTYHVAEMSAPDGYLVDGTTRTFTVDEAGLIEGSSHLELFVEDDFTRTLLSKRDITTEEEIPGAHLSVLDAEGNVVEQWVSGEEPHLIEALPVGVYTLVEELTPRTYDEATAVEFTVSPTGEVQSVVMYDEPITVTGEVDKRQEVADPAGGTYDYSVDFRSTSSTWVDEFTVTDDLTAATGGLAELTGITTPVGGEDYDDLLNVWYRTDLTPADHVDGSGANATLSDGHDNPWLHSEESAGQLGDDGRALSYEGWKLWAQDLSTTEARELSVADLDLAEGEKVVAIRLEYGRVEAGFTTRTGDWDRADLKDVHDNVDDVATTHEGDQMDEEVDRAPLIVHMRLTDAYRGNAVLANEARVDLYRNGGGEGLEDHDSDRVEQTPGGGTLAKTGEAAAPIAGVATLGVASVLLSLRRRRR</sequence>
<feature type="domain" description="Thioester" evidence="7">
    <location>
        <begin position="69"/>
        <end position="208"/>
    </location>
</feature>
<comment type="caution">
    <text evidence="8">The sequence shown here is derived from an EMBL/GenBank/DDBJ whole genome shotgun (WGS) entry which is preliminary data.</text>
</comment>
<keyword evidence="5" id="KW-0812">Transmembrane</keyword>
<dbReference type="Proteomes" id="UP000824133">
    <property type="component" value="Unassembled WGS sequence"/>
</dbReference>
<feature type="domain" description="SpaA-like prealbumin fold" evidence="6">
    <location>
        <begin position="596"/>
        <end position="685"/>
    </location>
</feature>
<evidence type="ECO:0000256" key="1">
    <source>
        <dbReference type="ARBA" id="ARBA00007257"/>
    </source>
</evidence>